<protein>
    <submittedName>
        <fullName evidence="15">Uncharacterized protein</fullName>
    </submittedName>
</protein>
<dbReference type="SUPFAM" id="SSF55961">
    <property type="entry name" value="Bet v1-like"/>
    <property type="match status" value="2"/>
</dbReference>
<dbReference type="SUPFAM" id="SSF46689">
    <property type="entry name" value="Homeodomain-like"/>
    <property type="match status" value="1"/>
</dbReference>
<evidence type="ECO:0000256" key="3">
    <source>
        <dbReference type="ARBA" id="ARBA00023015"/>
    </source>
</evidence>
<feature type="domain" description="Homeobox" evidence="13">
    <location>
        <begin position="92"/>
        <end position="152"/>
    </location>
</feature>
<dbReference type="PROSITE" id="PS50848">
    <property type="entry name" value="START"/>
    <property type="match status" value="1"/>
</dbReference>
<dbReference type="CDD" id="cd08875">
    <property type="entry name" value="START_ArGLABRA2_like"/>
    <property type="match status" value="1"/>
</dbReference>
<organism evidence="15 16">
    <name type="scientific">Lolium multiflorum</name>
    <name type="common">Italian ryegrass</name>
    <name type="synonym">Lolium perenne subsp. multiflorum</name>
    <dbReference type="NCBI Taxonomy" id="4521"/>
    <lineage>
        <taxon>Eukaryota</taxon>
        <taxon>Viridiplantae</taxon>
        <taxon>Streptophyta</taxon>
        <taxon>Embryophyta</taxon>
        <taxon>Tracheophyta</taxon>
        <taxon>Spermatophyta</taxon>
        <taxon>Magnoliopsida</taxon>
        <taxon>Liliopsida</taxon>
        <taxon>Poales</taxon>
        <taxon>Poaceae</taxon>
        <taxon>BOP clade</taxon>
        <taxon>Pooideae</taxon>
        <taxon>Poodae</taxon>
        <taxon>Poeae</taxon>
        <taxon>Poeae Chloroplast Group 2 (Poeae type)</taxon>
        <taxon>Loliodinae</taxon>
        <taxon>Loliinae</taxon>
        <taxon>Lolium</taxon>
    </lineage>
</organism>
<dbReference type="Pfam" id="PF25797">
    <property type="entry name" value="PDF2_C"/>
    <property type="match status" value="1"/>
</dbReference>
<keyword evidence="16" id="KW-1185">Reference proteome</keyword>
<feature type="region of interest" description="Disordered" evidence="12">
    <location>
        <begin position="8"/>
        <end position="65"/>
    </location>
</feature>
<feature type="DNA-binding region" description="Homeobox" evidence="9">
    <location>
        <begin position="94"/>
        <end position="153"/>
    </location>
</feature>
<comment type="similarity">
    <text evidence="2">Belongs to the HD-ZIP homeobox family. Class IV subfamily.</text>
</comment>
<dbReference type="GO" id="GO:0008289">
    <property type="term" value="F:lipid binding"/>
    <property type="evidence" value="ECO:0007669"/>
    <property type="project" value="InterPro"/>
</dbReference>
<keyword evidence="8 9" id="KW-0539">Nucleus</keyword>
<dbReference type="SMART" id="SM00389">
    <property type="entry name" value="HOX"/>
    <property type="match status" value="1"/>
</dbReference>
<feature type="domain" description="START" evidence="14">
    <location>
        <begin position="274"/>
        <end position="521"/>
    </location>
</feature>
<evidence type="ECO:0000259" key="13">
    <source>
        <dbReference type="PROSITE" id="PS50071"/>
    </source>
</evidence>
<keyword evidence="7" id="KW-0804">Transcription</keyword>
<evidence type="ECO:0000259" key="14">
    <source>
        <dbReference type="PROSITE" id="PS50848"/>
    </source>
</evidence>
<dbReference type="PANTHER" id="PTHR45654:SF109">
    <property type="entry name" value="HOMEOBOX DOMAIN-CONTAINING PROTEIN"/>
    <property type="match status" value="1"/>
</dbReference>
<keyword evidence="6 9" id="KW-0371">Homeobox</keyword>
<evidence type="ECO:0000256" key="1">
    <source>
        <dbReference type="ARBA" id="ARBA00004123"/>
    </source>
</evidence>
<dbReference type="Proteomes" id="UP001231189">
    <property type="component" value="Unassembled WGS sequence"/>
</dbReference>
<keyword evidence="3" id="KW-0805">Transcription regulation</keyword>
<dbReference type="PANTHER" id="PTHR45654">
    <property type="entry name" value="HOMEOBOX-LEUCINE ZIPPER PROTEIN MERISTEM L1"/>
    <property type="match status" value="1"/>
</dbReference>
<evidence type="ECO:0000256" key="11">
    <source>
        <dbReference type="SAM" id="Coils"/>
    </source>
</evidence>
<evidence type="ECO:0000256" key="5">
    <source>
        <dbReference type="ARBA" id="ARBA00023125"/>
    </source>
</evidence>
<keyword evidence="4 11" id="KW-0175">Coiled coil</keyword>
<accession>A0AAD8X092</accession>
<dbReference type="InterPro" id="IPR057993">
    <property type="entry name" value="HD-Zip_IV_C"/>
</dbReference>
<evidence type="ECO:0000256" key="4">
    <source>
        <dbReference type="ARBA" id="ARBA00023054"/>
    </source>
</evidence>
<evidence type="ECO:0000256" key="9">
    <source>
        <dbReference type="PROSITE-ProRule" id="PRU00108"/>
    </source>
</evidence>
<dbReference type="EMBL" id="JAUUTY010000002">
    <property type="protein sequence ID" value="KAK1684768.1"/>
    <property type="molecule type" value="Genomic_DNA"/>
</dbReference>
<dbReference type="Pfam" id="PF01852">
    <property type="entry name" value="START"/>
    <property type="match status" value="1"/>
</dbReference>
<dbReference type="InterPro" id="IPR001356">
    <property type="entry name" value="HD"/>
</dbReference>
<dbReference type="InterPro" id="IPR009057">
    <property type="entry name" value="Homeodomain-like_sf"/>
</dbReference>
<sequence length="778" mass="83833">MSFWGFFHDDDGGAAPDMEEFPYLSDAGPGVLTSSPPADGPDRDRGGGVKVKRSASVAENDSRSGIDHLDTVVSAGVDFGAEDAAEPGRPAKRNRTSYGRHTPDQIQELQAFFRDCAHPDGKQRAALAKKLGLRPIQVKFWFQNRRTHLKREALLEENAQLQMENDRLRAENASIREAMMHQVCGGCAHPSSAVLRGSASRQEEEDDLRVQNASLRAELSRFCALASKLLGKSISLLAPMPGECVGSVPSSTTVANSTVTEFTAGSGSIAMTKAGVDKSVLMKLAASAMDELVKMAHMDEPLWTPGVPLPGSLAKDTLNHEEYLNIFSPCITGVRPAGFVSEASRESGIVISDSSAALVETLMDERRWSRMFSCIISKSSTMEEISTGVAGSRDGALLLMQAELCVLSPLVPAREVTFLRFCKHLGDRAWAVVDVSIDGLVMEQGLAVKYTTANMRCRRLPSGCVVQDTANGLCKVIWIEHTEYDESSVHQLYRPLLRSGLALGAGRWFATLQRQCEGLDILMPSVTAPKQDSSDVMVDGTRSLLKLAQRMMDNFRAGVSTSSAAWSKLDGFTGNIGEDVRVMARQSVDEPGVPPGVVLCAATSVWMLVTPKRLFNFLCNEETRAEWDILSKSGPMQELTKIAKGQQDGNAVSLLKANAIDLQDSSILILQEACTDASGSMVVYAPVDIPAMRLLMDGGGDSRSIALLPSGFVVLPAGPSICGDEHKACGSLLTVAFQILVNSSQPTGKLTMESVQTVKTLISCTINRIKTALQCNDV</sequence>
<dbReference type="InterPro" id="IPR017970">
    <property type="entry name" value="Homeobox_CS"/>
</dbReference>
<feature type="coiled-coil region" evidence="11">
    <location>
        <begin position="144"/>
        <end position="178"/>
    </location>
</feature>
<name>A0AAD8X092_LOLMU</name>
<dbReference type="Pfam" id="PF00046">
    <property type="entry name" value="Homeodomain"/>
    <property type="match status" value="1"/>
</dbReference>
<evidence type="ECO:0000313" key="16">
    <source>
        <dbReference type="Proteomes" id="UP001231189"/>
    </source>
</evidence>
<dbReference type="GO" id="GO:0003677">
    <property type="term" value="F:DNA binding"/>
    <property type="evidence" value="ECO:0007669"/>
    <property type="project" value="UniProtKB-UniRule"/>
</dbReference>
<dbReference type="InterPro" id="IPR002913">
    <property type="entry name" value="START_lipid-bd_dom"/>
</dbReference>
<comment type="caution">
    <text evidence="15">The sequence shown here is derived from an EMBL/GenBank/DDBJ whole genome shotgun (WGS) entry which is preliminary data.</text>
</comment>
<evidence type="ECO:0000256" key="6">
    <source>
        <dbReference type="ARBA" id="ARBA00023155"/>
    </source>
</evidence>
<evidence type="ECO:0000256" key="8">
    <source>
        <dbReference type="ARBA" id="ARBA00023242"/>
    </source>
</evidence>
<dbReference type="SMART" id="SM00234">
    <property type="entry name" value="START"/>
    <property type="match status" value="1"/>
</dbReference>
<comment type="subcellular location">
    <subcellularLocation>
        <location evidence="1 9 10">Nucleus</location>
    </subcellularLocation>
</comment>
<evidence type="ECO:0000256" key="7">
    <source>
        <dbReference type="ARBA" id="ARBA00023163"/>
    </source>
</evidence>
<evidence type="ECO:0000313" key="15">
    <source>
        <dbReference type="EMBL" id="KAK1684768.1"/>
    </source>
</evidence>
<dbReference type="InterPro" id="IPR042160">
    <property type="entry name" value="HD-Zip_IV"/>
</dbReference>
<dbReference type="Gene3D" id="1.10.10.60">
    <property type="entry name" value="Homeodomain-like"/>
    <property type="match status" value="1"/>
</dbReference>
<dbReference type="GO" id="GO:0000981">
    <property type="term" value="F:DNA-binding transcription factor activity, RNA polymerase II-specific"/>
    <property type="evidence" value="ECO:0007669"/>
    <property type="project" value="InterPro"/>
</dbReference>
<evidence type="ECO:0000256" key="12">
    <source>
        <dbReference type="SAM" id="MobiDB-lite"/>
    </source>
</evidence>
<keyword evidence="5 9" id="KW-0238">DNA-binding</keyword>
<dbReference type="CDD" id="cd00086">
    <property type="entry name" value="homeodomain"/>
    <property type="match status" value="1"/>
</dbReference>
<dbReference type="GO" id="GO:0005634">
    <property type="term" value="C:nucleus"/>
    <property type="evidence" value="ECO:0007669"/>
    <property type="project" value="UniProtKB-SubCell"/>
</dbReference>
<dbReference type="PROSITE" id="PS50071">
    <property type="entry name" value="HOMEOBOX_2"/>
    <property type="match status" value="1"/>
</dbReference>
<dbReference type="PROSITE" id="PS00027">
    <property type="entry name" value="HOMEOBOX_1"/>
    <property type="match status" value="1"/>
</dbReference>
<gene>
    <name evidence="15" type="ORF">QYE76_045616</name>
</gene>
<dbReference type="AlphaFoldDB" id="A0AAD8X092"/>
<feature type="region of interest" description="Disordered" evidence="12">
    <location>
        <begin position="80"/>
        <end position="100"/>
    </location>
</feature>
<reference evidence="15" key="1">
    <citation type="submission" date="2023-07" db="EMBL/GenBank/DDBJ databases">
        <title>A chromosome-level genome assembly of Lolium multiflorum.</title>
        <authorList>
            <person name="Chen Y."/>
            <person name="Copetti D."/>
            <person name="Kolliker R."/>
            <person name="Studer B."/>
        </authorList>
    </citation>
    <scope>NUCLEOTIDE SEQUENCE</scope>
    <source>
        <strain evidence="15">02402/16</strain>
        <tissue evidence="15">Leaf</tissue>
    </source>
</reference>
<proteinExistence type="inferred from homology"/>
<evidence type="ECO:0000256" key="10">
    <source>
        <dbReference type="RuleBase" id="RU000682"/>
    </source>
</evidence>
<evidence type="ECO:0000256" key="2">
    <source>
        <dbReference type="ARBA" id="ARBA00006789"/>
    </source>
</evidence>